<evidence type="ECO:0000256" key="8">
    <source>
        <dbReference type="SAM" id="Coils"/>
    </source>
</evidence>
<sequence length="187" mass="20626">MWEAMNTLVQVSVVDSTQPQTKVVETKNHHLHRRNPQERAGTLPPHWDLSFSENSLFSVYCFIKNFIGSQTAPEKIPSTEVEREVDPSAGSATSTGANTVAIDNKIEQAMDLVKSHLMFAVREEVEVLKEKITELLERISQLEHENDILRANASAETLKQLNNQKKTSGGGTTGKPQPVAAVPPPST</sequence>
<feature type="region of interest" description="Disordered" evidence="9">
    <location>
        <begin position="159"/>
        <end position="187"/>
    </location>
</feature>
<dbReference type="GO" id="GO:0005829">
    <property type="term" value="C:cytosol"/>
    <property type="evidence" value="ECO:0007669"/>
    <property type="project" value="TreeGrafter"/>
</dbReference>
<keyword evidence="6" id="KW-0804">Transcription</keyword>
<dbReference type="PANTHER" id="PTHR46745:SF1">
    <property type="entry name" value="TSC22 DOMAIN FAMILY PROTEIN 1"/>
    <property type="match status" value="1"/>
</dbReference>
<feature type="region of interest" description="Disordered" evidence="9">
    <location>
        <begin position="73"/>
        <end position="96"/>
    </location>
</feature>
<gene>
    <name evidence="10" type="ORF">X975_20775</name>
</gene>
<accession>A0A087U5E0</accession>
<dbReference type="Pfam" id="PF01166">
    <property type="entry name" value="TSC22"/>
    <property type="match status" value="1"/>
</dbReference>
<evidence type="ECO:0000256" key="6">
    <source>
        <dbReference type="ARBA" id="ARBA00023163"/>
    </source>
</evidence>
<dbReference type="InterPro" id="IPR000580">
    <property type="entry name" value="TSC22/Bun"/>
</dbReference>
<keyword evidence="8" id="KW-0175">Coiled coil</keyword>
<name>A0A087U5E0_STEMI</name>
<evidence type="ECO:0000256" key="4">
    <source>
        <dbReference type="ARBA" id="ARBA00022490"/>
    </source>
</evidence>
<dbReference type="EMBL" id="KK118255">
    <property type="protein sequence ID" value="KFM72579.1"/>
    <property type="molecule type" value="Genomic_DNA"/>
</dbReference>
<protein>
    <submittedName>
        <fullName evidence="10">TSC22 domain family protein 1</fullName>
    </submittedName>
</protein>
<dbReference type="Proteomes" id="UP000054359">
    <property type="component" value="Unassembled WGS sequence"/>
</dbReference>
<evidence type="ECO:0000256" key="5">
    <source>
        <dbReference type="ARBA" id="ARBA00023015"/>
    </source>
</evidence>
<keyword evidence="11" id="KW-1185">Reference proteome</keyword>
<dbReference type="SUPFAM" id="SSF58026">
    <property type="entry name" value="Delta-sleep-inducing peptide immunoreactive peptide"/>
    <property type="match status" value="1"/>
</dbReference>
<evidence type="ECO:0000256" key="2">
    <source>
        <dbReference type="ARBA" id="ARBA00004496"/>
    </source>
</evidence>
<dbReference type="InterPro" id="IPR047862">
    <property type="entry name" value="TSC22/BUN_CS"/>
</dbReference>
<dbReference type="GO" id="GO:0005634">
    <property type="term" value="C:nucleus"/>
    <property type="evidence" value="ECO:0007669"/>
    <property type="project" value="UniProtKB-SubCell"/>
</dbReference>
<evidence type="ECO:0000256" key="1">
    <source>
        <dbReference type="ARBA" id="ARBA00004123"/>
    </source>
</evidence>
<dbReference type="PROSITE" id="PS01289">
    <property type="entry name" value="TSC22"/>
    <property type="match status" value="1"/>
</dbReference>
<reference evidence="10 11" key="1">
    <citation type="submission" date="2013-11" db="EMBL/GenBank/DDBJ databases">
        <title>Genome sequencing of Stegodyphus mimosarum.</title>
        <authorList>
            <person name="Bechsgaard J."/>
        </authorList>
    </citation>
    <scope>NUCLEOTIDE SEQUENCE [LARGE SCALE GENOMIC DNA]</scope>
</reference>
<dbReference type="GO" id="GO:0006357">
    <property type="term" value="P:regulation of transcription by RNA polymerase II"/>
    <property type="evidence" value="ECO:0007669"/>
    <property type="project" value="InterPro"/>
</dbReference>
<comment type="similarity">
    <text evidence="3">Belongs to the TSC-22/Dip/Bun family.</text>
</comment>
<organism evidence="10 11">
    <name type="scientific">Stegodyphus mimosarum</name>
    <name type="common">African social velvet spider</name>
    <dbReference type="NCBI Taxonomy" id="407821"/>
    <lineage>
        <taxon>Eukaryota</taxon>
        <taxon>Metazoa</taxon>
        <taxon>Ecdysozoa</taxon>
        <taxon>Arthropoda</taxon>
        <taxon>Chelicerata</taxon>
        <taxon>Arachnida</taxon>
        <taxon>Araneae</taxon>
        <taxon>Araneomorphae</taxon>
        <taxon>Entelegynae</taxon>
        <taxon>Eresoidea</taxon>
        <taxon>Eresidae</taxon>
        <taxon>Stegodyphus</taxon>
    </lineage>
</organism>
<dbReference type="GO" id="GO:0008284">
    <property type="term" value="P:positive regulation of cell population proliferation"/>
    <property type="evidence" value="ECO:0007669"/>
    <property type="project" value="TreeGrafter"/>
</dbReference>
<proteinExistence type="inferred from homology"/>
<dbReference type="OrthoDB" id="8961796at2759"/>
<evidence type="ECO:0000256" key="9">
    <source>
        <dbReference type="SAM" id="MobiDB-lite"/>
    </source>
</evidence>
<feature type="non-terminal residue" evidence="10">
    <location>
        <position position="187"/>
    </location>
</feature>
<evidence type="ECO:0000313" key="11">
    <source>
        <dbReference type="Proteomes" id="UP000054359"/>
    </source>
</evidence>
<dbReference type="Gene3D" id="1.20.5.490">
    <property type="entry name" value="Single helix bin"/>
    <property type="match status" value="1"/>
</dbReference>
<dbReference type="PANTHER" id="PTHR46745">
    <property type="entry name" value="TSC22 DOMAIN FAMILY PROTEIN 1"/>
    <property type="match status" value="1"/>
</dbReference>
<dbReference type="AlphaFoldDB" id="A0A087U5E0"/>
<keyword evidence="4" id="KW-0963">Cytoplasm</keyword>
<dbReference type="STRING" id="407821.A0A087U5E0"/>
<evidence type="ECO:0000256" key="7">
    <source>
        <dbReference type="ARBA" id="ARBA00023242"/>
    </source>
</evidence>
<dbReference type="FunFam" id="1.20.5.490:FF:000002">
    <property type="entry name" value="TSC22 domain family, member 1"/>
    <property type="match status" value="1"/>
</dbReference>
<feature type="coiled-coil region" evidence="8">
    <location>
        <begin position="118"/>
        <end position="152"/>
    </location>
</feature>
<evidence type="ECO:0000256" key="3">
    <source>
        <dbReference type="ARBA" id="ARBA00007908"/>
    </source>
</evidence>
<dbReference type="GO" id="GO:0043066">
    <property type="term" value="P:negative regulation of apoptotic process"/>
    <property type="evidence" value="ECO:0007669"/>
    <property type="project" value="TreeGrafter"/>
</dbReference>
<evidence type="ECO:0000313" key="10">
    <source>
        <dbReference type="EMBL" id="KFM72579.1"/>
    </source>
</evidence>
<keyword evidence="5" id="KW-0805">Transcription regulation</keyword>
<keyword evidence="7" id="KW-0539">Nucleus</keyword>
<comment type="subcellular location">
    <subcellularLocation>
        <location evidence="2">Cytoplasm</location>
    </subcellularLocation>
    <subcellularLocation>
        <location evidence="1">Nucleus</location>
    </subcellularLocation>
</comment>